<evidence type="ECO:0000256" key="2">
    <source>
        <dbReference type="ARBA" id="ARBA00022475"/>
    </source>
</evidence>
<dbReference type="NCBIfam" id="TIGR02315">
    <property type="entry name" value="ABC_phnC"/>
    <property type="match status" value="1"/>
</dbReference>
<evidence type="ECO:0000256" key="1">
    <source>
        <dbReference type="ARBA" id="ARBA00022448"/>
    </source>
</evidence>
<accession>A0ABP6M6R6</accession>
<dbReference type="EMBL" id="BAAAVT010000029">
    <property type="protein sequence ID" value="GAA3076228.1"/>
    <property type="molecule type" value="Genomic_DNA"/>
</dbReference>
<proteinExistence type="predicted"/>
<keyword evidence="1" id="KW-0813">Transport</keyword>
<evidence type="ECO:0000256" key="3">
    <source>
        <dbReference type="ARBA" id="ARBA00022741"/>
    </source>
</evidence>
<reference evidence="9" key="1">
    <citation type="journal article" date="2019" name="Int. J. Syst. Evol. Microbiol.">
        <title>The Global Catalogue of Microorganisms (GCM) 10K type strain sequencing project: providing services to taxonomists for standard genome sequencing and annotation.</title>
        <authorList>
            <consortium name="The Broad Institute Genomics Platform"/>
            <consortium name="The Broad Institute Genome Sequencing Center for Infectious Disease"/>
            <person name="Wu L."/>
            <person name="Ma J."/>
        </authorList>
    </citation>
    <scope>NUCLEOTIDE SEQUENCE [LARGE SCALE GENOMIC DNA]</scope>
    <source>
        <strain evidence="9">JCM 14309</strain>
    </source>
</reference>
<evidence type="ECO:0000256" key="5">
    <source>
        <dbReference type="ARBA" id="ARBA00022967"/>
    </source>
</evidence>
<name>A0ABP6M6R6_9MICC</name>
<keyword evidence="9" id="KW-1185">Reference proteome</keyword>
<keyword evidence="5" id="KW-1278">Translocase</keyword>
<dbReference type="SMART" id="SM00382">
    <property type="entry name" value="AAA"/>
    <property type="match status" value="1"/>
</dbReference>
<gene>
    <name evidence="8" type="primary">phnC_2</name>
    <name evidence="8" type="ORF">GCM10010529_29770</name>
</gene>
<keyword evidence="2" id="KW-1003">Cell membrane</keyword>
<dbReference type="InterPro" id="IPR050086">
    <property type="entry name" value="MetN_ABC_transporter-like"/>
</dbReference>
<dbReference type="PROSITE" id="PS00211">
    <property type="entry name" value="ABC_TRANSPORTER_1"/>
    <property type="match status" value="1"/>
</dbReference>
<dbReference type="GO" id="GO:0005524">
    <property type="term" value="F:ATP binding"/>
    <property type="evidence" value="ECO:0007669"/>
    <property type="project" value="UniProtKB-KW"/>
</dbReference>
<evidence type="ECO:0000256" key="6">
    <source>
        <dbReference type="ARBA" id="ARBA00023136"/>
    </source>
</evidence>
<dbReference type="PANTHER" id="PTHR43166:SF6">
    <property type="entry name" value="PHOSPHONATES IMPORT ATP-BINDING PROTEIN PHNC"/>
    <property type="match status" value="1"/>
</dbReference>
<dbReference type="CDD" id="cd03256">
    <property type="entry name" value="ABC_PhnC_transporter"/>
    <property type="match status" value="1"/>
</dbReference>
<organism evidence="8 9">
    <name type="scientific">Nesterenkonia aethiopica</name>
    <dbReference type="NCBI Taxonomy" id="269144"/>
    <lineage>
        <taxon>Bacteria</taxon>
        <taxon>Bacillati</taxon>
        <taxon>Actinomycetota</taxon>
        <taxon>Actinomycetes</taxon>
        <taxon>Micrococcales</taxon>
        <taxon>Micrococcaceae</taxon>
        <taxon>Nesterenkonia</taxon>
    </lineage>
</organism>
<dbReference type="Proteomes" id="UP001500236">
    <property type="component" value="Unassembled WGS sequence"/>
</dbReference>
<dbReference type="InterPro" id="IPR027417">
    <property type="entry name" value="P-loop_NTPase"/>
</dbReference>
<dbReference type="InterPro" id="IPR012693">
    <property type="entry name" value="ABC_transpr_PhnC"/>
</dbReference>
<evidence type="ECO:0000259" key="7">
    <source>
        <dbReference type="PROSITE" id="PS50893"/>
    </source>
</evidence>
<feature type="domain" description="ABC transporter" evidence="7">
    <location>
        <begin position="13"/>
        <end position="258"/>
    </location>
</feature>
<dbReference type="Gene3D" id="3.40.50.300">
    <property type="entry name" value="P-loop containing nucleotide triphosphate hydrolases"/>
    <property type="match status" value="1"/>
</dbReference>
<dbReference type="InterPro" id="IPR017871">
    <property type="entry name" value="ABC_transporter-like_CS"/>
</dbReference>
<keyword evidence="4 8" id="KW-0067">ATP-binding</keyword>
<dbReference type="InterPro" id="IPR003593">
    <property type="entry name" value="AAA+_ATPase"/>
</dbReference>
<evidence type="ECO:0000256" key="4">
    <source>
        <dbReference type="ARBA" id="ARBA00022840"/>
    </source>
</evidence>
<keyword evidence="6" id="KW-0472">Membrane</keyword>
<evidence type="ECO:0000313" key="9">
    <source>
        <dbReference type="Proteomes" id="UP001500236"/>
    </source>
</evidence>
<dbReference type="InterPro" id="IPR003439">
    <property type="entry name" value="ABC_transporter-like_ATP-bd"/>
</dbReference>
<sequence>MTDHERTAQELAVSLRGITKEFNDGEVKALRGIDLEVPRGQKLVLMGLSGSGKSTTLRVLNRLHDPTSGEMTVLGEDPMAMSARELRRFRQRVAFVFQHFNLVGRLTALENVMAGALGTLRGPRYGVMTYPNAMRHEALAQLERVGLGDQAFQKAGTLSGGQQQRVGIARALFQKPELVLADEPVASLDPESSRQIMELLLTVCEEDGLTVICSLHQVELAIEWADRMVGLRHGEIVFDRDASQITIADASTIYASTDPTTSSDPEAA</sequence>
<keyword evidence="3" id="KW-0547">Nucleotide-binding</keyword>
<dbReference type="Pfam" id="PF00005">
    <property type="entry name" value="ABC_tran"/>
    <property type="match status" value="1"/>
</dbReference>
<protein>
    <submittedName>
        <fullName evidence="8">Phosphonate ABC transporter ATP-binding protein</fullName>
    </submittedName>
</protein>
<dbReference type="PANTHER" id="PTHR43166">
    <property type="entry name" value="AMINO ACID IMPORT ATP-BINDING PROTEIN"/>
    <property type="match status" value="1"/>
</dbReference>
<dbReference type="PROSITE" id="PS50893">
    <property type="entry name" value="ABC_TRANSPORTER_2"/>
    <property type="match status" value="1"/>
</dbReference>
<evidence type="ECO:0000313" key="8">
    <source>
        <dbReference type="EMBL" id="GAA3076228.1"/>
    </source>
</evidence>
<dbReference type="SUPFAM" id="SSF52540">
    <property type="entry name" value="P-loop containing nucleoside triphosphate hydrolases"/>
    <property type="match status" value="1"/>
</dbReference>
<comment type="caution">
    <text evidence="8">The sequence shown here is derived from an EMBL/GenBank/DDBJ whole genome shotgun (WGS) entry which is preliminary data.</text>
</comment>
<dbReference type="RefSeq" id="WP_344684471.1">
    <property type="nucleotide sequence ID" value="NZ_BAAAVT010000029.1"/>
</dbReference>